<dbReference type="EMBL" id="PQAP01000206">
    <property type="protein sequence ID" value="PWB68326.1"/>
    <property type="molecule type" value="Genomic_DNA"/>
</dbReference>
<comment type="caution">
    <text evidence="4">The sequence shown here is derived from an EMBL/GenBank/DDBJ whole genome shotgun (WGS) entry which is preliminary data.</text>
</comment>
<feature type="domain" description="Peptidase M28" evidence="3">
    <location>
        <begin position="69"/>
        <end position="276"/>
    </location>
</feature>
<protein>
    <recommendedName>
        <fullName evidence="3">Peptidase M28 domain-containing protein</fullName>
    </recommendedName>
</protein>
<dbReference type="AlphaFoldDB" id="A0A855X292"/>
<dbReference type="Proteomes" id="UP000250918">
    <property type="component" value="Unassembled WGS sequence"/>
</dbReference>
<reference evidence="4 5" key="1">
    <citation type="journal article" date="2018" name="ISME J.">
        <title>A methanotrophic archaeon couples anaerobic oxidation of methane to Fe(III) reduction.</title>
        <authorList>
            <person name="Cai C."/>
            <person name="Leu A.O."/>
            <person name="Xie G.J."/>
            <person name="Guo J."/>
            <person name="Feng Y."/>
            <person name="Zhao J.X."/>
            <person name="Tyson G.W."/>
            <person name="Yuan Z."/>
            <person name="Hu S."/>
        </authorList>
    </citation>
    <scope>NUCLEOTIDE SEQUENCE [LARGE SCALE GENOMIC DNA]</scope>
    <source>
        <strain evidence="4">FeB_12</strain>
    </source>
</reference>
<name>A0A855X292_9BACT</name>
<dbReference type="GO" id="GO:0008270">
    <property type="term" value="F:zinc ion binding"/>
    <property type="evidence" value="ECO:0007669"/>
    <property type="project" value="TreeGrafter"/>
</dbReference>
<keyword evidence="1" id="KW-0808">Transferase</keyword>
<evidence type="ECO:0000259" key="3">
    <source>
        <dbReference type="Pfam" id="PF04389"/>
    </source>
</evidence>
<dbReference type="InterPro" id="IPR007484">
    <property type="entry name" value="Peptidase_M28"/>
</dbReference>
<organism evidence="4 5">
    <name type="scientific">candidate division GN15 bacterium</name>
    <dbReference type="NCBI Taxonomy" id="2072418"/>
    <lineage>
        <taxon>Bacteria</taxon>
        <taxon>candidate division GN15</taxon>
    </lineage>
</organism>
<dbReference type="GO" id="GO:0016603">
    <property type="term" value="F:glutaminyl-peptide cyclotransferase activity"/>
    <property type="evidence" value="ECO:0007669"/>
    <property type="project" value="TreeGrafter"/>
</dbReference>
<dbReference type="PANTHER" id="PTHR12283:SF6">
    <property type="entry name" value="GLUTAMINYL-PEPTIDE CYCLOTRANSFERASE-RELATED"/>
    <property type="match status" value="1"/>
</dbReference>
<dbReference type="SUPFAM" id="SSF53187">
    <property type="entry name" value="Zn-dependent exopeptidases"/>
    <property type="match status" value="1"/>
</dbReference>
<keyword evidence="2" id="KW-0012">Acyltransferase</keyword>
<dbReference type="PANTHER" id="PTHR12283">
    <property type="entry name" value="GLUTAMINYL-PEPTIDE CYCLOTRANSFERASE"/>
    <property type="match status" value="1"/>
</dbReference>
<evidence type="ECO:0000313" key="4">
    <source>
        <dbReference type="EMBL" id="PWB68326.1"/>
    </source>
</evidence>
<evidence type="ECO:0000256" key="1">
    <source>
        <dbReference type="ARBA" id="ARBA00022679"/>
    </source>
</evidence>
<dbReference type="Pfam" id="PF04389">
    <property type="entry name" value="Peptidase_M28"/>
    <property type="match status" value="1"/>
</dbReference>
<proteinExistence type="predicted"/>
<evidence type="ECO:0000313" key="5">
    <source>
        <dbReference type="Proteomes" id="UP000250918"/>
    </source>
</evidence>
<dbReference type="InterPro" id="IPR040234">
    <property type="entry name" value="QC/QCL"/>
</dbReference>
<accession>A0A855X292</accession>
<gene>
    <name evidence="4" type="ORF">C3F09_11860</name>
</gene>
<sequence length="286" mass="31840">MAPPAFDGARAYDYLKQQTAFGPRMPGSEASAECLQYLLKHFRGLAQQVDTQSFAYTDPYSGQAIPMVNVIARFRGLETGTEPILLVAHWDSRPRTDYPSDQAKSNEPIAGANDGASGVAVLMELADLFAAKPPACDVVILLVDGEDWGKEGDYNNYLIGSRYFASRGIRGHYRFGIVIDMVGDKDQQIYREGFSNEYYLPLNNMIWNAARDLGISTFHDSVKYTITDDHLPISAAGVPTVDIIDFDYPYWHTDQDTADKCSAESLSNVGRVLAEIAYNRTLWPRK</sequence>
<dbReference type="Gene3D" id="3.40.630.10">
    <property type="entry name" value="Zn peptidases"/>
    <property type="match status" value="1"/>
</dbReference>
<evidence type="ECO:0000256" key="2">
    <source>
        <dbReference type="ARBA" id="ARBA00023315"/>
    </source>
</evidence>